<dbReference type="AlphaFoldDB" id="A0A0K2U580"/>
<accession>A0A0K2U580</accession>
<proteinExistence type="predicted"/>
<protein>
    <submittedName>
        <fullName evidence="1">Uncharacterized protein</fullName>
    </submittedName>
</protein>
<dbReference type="EMBL" id="HACA01016068">
    <property type="protein sequence ID" value="CDW33429.1"/>
    <property type="molecule type" value="Transcribed_RNA"/>
</dbReference>
<sequence length="27" mass="3360">MEGDVYLNQCMMKKQIWLDDKKYLHND</sequence>
<name>A0A0K2U580_LEPSM</name>
<reference evidence="1" key="1">
    <citation type="submission" date="2014-05" db="EMBL/GenBank/DDBJ databases">
        <authorList>
            <person name="Chronopoulou M."/>
        </authorList>
    </citation>
    <scope>NUCLEOTIDE SEQUENCE</scope>
    <source>
        <tissue evidence="1">Whole organism</tissue>
    </source>
</reference>
<dbReference type="EMBL" id="HACA01016069">
    <property type="protein sequence ID" value="CDW33430.1"/>
    <property type="molecule type" value="Transcribed_RNA"/>
</dbReference>
<organism evidence="1">
    <name type="scientific">Lepeophtheirus salmonis</name>
    <name type="common">Salmon louse</name>
    <name type="synonym">Caligus salmonis</name>
    <dbReference type="NCBI Taxonomy" id="72036"/>
    <lineage>
        <taxon>Eukaryota</taxon>
        <taxon>Metazoa</taxon>
        <taxon>Ecdysozoa</taxon>
        <taxon>Arthropoda</taxon>
        <taxon>Crustacea</taxon>
        <taxon>Multicrustacea</taxon>
        <taxon>Hexanauplia</taxon>
        <taxon>Copepoda</taxon>
        <taxon>Siphonostomatoida</taxon>
        <taxon>Caligidae</taxon>
        <taxon>Lepeophtheirus</taxon>
    </lineage>
</organism>
<evidence type="ECO:0000313" key="1">
    <source>
        <dbReference type="EMBL" id="CDW33429.1"/>
    </source>
</evidence>